<dbReference type="PANTHER" id="PTHR43626:SF4">
    <property type="entry name" value="GCN5-RELATED N-ACETYLTRANSFERASE 2, CHLOROPLASTIC"/>
    <property type="match status" value="1"/>
</dbReference>
<evidence type="ECO:0000256" key="1">
    <source>
        <dbReference type="ARBA" id="ARBA00022679"/>
    </source>
</evidence>
<evidence type="ECO:0000313" key="5">
    <source>
        <dbReference type="Proteomes" id="UP000064189"/>
    </source>
</evidence>
<dbReference type="InterPro" id="IPR000182">
    <property type="entry name" value="GNAT_dom"/>
</dbReference>
<protein>
    <submittedName>
        <fullName evidence="4">GCN5 family acetyltransferase</fullName>
    </submittedName>
</protein>
<keyword evidence="2" id="KW-0012">Acyltransferase</keyword>
<proteinExistence type="predicted"/>
<keyword evidence="5" id="KW-1185">Reference proteome</keyword>
<dbReference type="Pfam" id="PF13673">
    <property type="entry name" value="Acetyltransf_10"/>
    <property type="match status" value="1"/>
</dbReference>
<name>A0A120GQW0_9BACI</name>
<dbReference type="Proteomes" id="UP000064189">
    <property type="component" value="Unassembled WGS sequence"/>
</dbReference>
<dbReference type="PROSITE" id="PS51186">
    <property type="entry name" value="GNAT"/>
    <property type="match status" value="1"/>
</dbReference>
<dbReference type="CDD" id="cd04301">
    <property type="entry name" value="NAT_SF"/>
    <property type="match status" value="1"/>
</dbReference>
<dbReference type="Gene3D" id="3.40.630.30">
    <property type="match status" value="1"/>
</dbReference>
<evidence type="ECO:0000313" key="4">
    <source>
        <dbReference type="EMBL" id="KWW21944.1"/>
    </source>
</evidence>
<evidence type="ECO:0000259" key="3">
    <source>
        <dbReference type="PROSITE" id="PS51186"/>
    </source>
</evidence>
<dbReference type="SUPFAM" id="SSF55729">
    <property type="entry name" value="Acyl-CoA N-acyltransferases (Nat)"/>
    <property type="match status" value="1"/>
</dbReference>
<dbReference type="GO" id="GO:0005737">
    <property type="term" value="C:cytoplasm"/>
    <property type="evidence" value="ECO:0007669"/>
    <property type="project" value="TreeGrafter"/>
</dbReference>
<dbReference type="RefSeq" id="WP_061140944.1">
    <property type="nucleotide sequence ID" value="NZ_LNNH01000010.1"/>
</dbReference>
<keyword evidence="1 4" id="KW-0808">Transferase</keyword>
<dbReference type="EMBL" id="LNNH01000010">
    <property type="protein sequence ID" value="KWW21944.1"/>
    <property type="molecule type" value="Genomic_DNA"/>
</dbReference>
<dbReference type="InterPro" id="IPR016181">
    <property type="entry name" value="Acyl_CoA_acyltransferase"/>
</dbReference>
<comment type="caution">
    <text evidence="4">The sequence shown here is derived from an EMBL/GenBank/DDBJ whole genome shotgun (WGS) entry which is preliminary data.</text>
</comment>
<reference evidence="4 5" key="1">
    <citation type="submission" date="2015-11" db="EMBL/GenBank/DDBJ databases">
        <title>Genome Sequence of Bacillus simplex strain VanAntwerpen2.</title>
        <authorList>
            <person name="Couger M.B."/>
        </authorList>
    </citation>
    <scope>NUCLEOTIDE SEQUENCE [LARGE SCALE GENOMIC DNA]</scope>
    <source>
        <strain evidence="4 5">VanAntwerpen02</strain>
    </source>
</reference>
<feature type="domain" description="N-acetyltransferase" evidence="3">
    <location>
        <begin position="4"/>
        <end position="139"/>
    </location>
</feature>
<organism evidence="4 5">
    <name type="scientific">Peribacillus simplex</name>
    <dbReference type="NCBI Taxonomy" id="1478"/>
    <lineage>
        <taxon>Bacteria</taxon>
        <taxon>Bacillati</taxon>
        <taxon>Bacillota</taxon>
        <taxon>Bacilli</taxon>
        <taxon>Bacillales</taxon>
        <taxon>Bacillaceae</taxon>
        <taxon>Peribacillus</taxon>
    </lineage>
</organism>
<sequence length="139" mass="16089">MKKYKIENNIPTLEEYKYLCESVGWTNYMNFEVVETSLRNSLHSITVKDNEQIVGMGRIVGDGAIYFYIQDIVVHPEYQKNGIGNEIMNLLVEYLKTNAPDKAFVGLFASQGKEPFYERYDFKNFSPNMTGMFTVISKK</sequence>
<accession>A0A120GQW0</accession>
<gene>
    <name evidence="4" type="ORF">AS888_05545</name>
</gene>
<dbReference type="GO" id="GO:0008080">
    <property type="term" value="F:N-acetyltransferase activity"/>
    <property type="evidence" value="ECO:0007669"/>
    <property type="project" value="InterPro"/>
</dbReference>
<dbReference type="InterPro" id="IPR045039">
    <property type="entry name" value="NSI-like"/>
</dbReference>
<dbReference type="AlphaFoldDB" id="A0A120GQW0"/>
<dbReference type="PANTHER" id="PTHR43626">
    <property type="entry name" value="ACYL-COA N-ACYLTRANSFERASE"/>
    <property type="match status" value="1"/>
</dbReference>
<evidence type="ECO:0000256" key="2">
    <source>
        <dbReference type="ARBA" id="ARBA00023315"/>
    </source>
</evidence>